<reference evidence="3" key="1">
    <citation type="submission" date="2022-01" db="EMBL/GenBank/DDBJ databases">
        <authorList>
            <person name="Braso-Vives M."/>
        </authorList>
    </citation>
    <scope>NUCLEOTIDE SEQUENCE</scope>
</reference>
<dbReference type="Gene3D" id="3.10.100.10">
    <property type="entry name" value="Mannose-Binding Protein A, subunit A"/>
    <property type="match status" value="1"/>
</dbReference>
<feature type="region of interest" description="Disordered" evidence="1">
    <location>
        <begin position="273"/>
        <end position="349"/>
    </location>
</feature>
<dbReference type="SUPFAM" id="SSF56436">
    <property type="entry name" value="C-type lectin-like"/>
    <property type="match status" value="1"/>
</dbReference>
<dbReference type="EMBL" id="OV696688">
    <property type="protein sequence ID" value="CAH1256308.1"/>
    <property type="molecule type" value="Genomic_DNA"/>
</dbReference>
<dbReference type="AlphaFoldDB" id="A0A8K0ELL3"/>
<name>A0A8K0ELL3_BRALA</name>
<dbReference type="Proteomes" id="UP000838412">
    <property type="component" value="Chromosome 3"/>
</dbReference>
<keyword evidence="4" id="KW-1185">Reference proteome</keyword>
<evidence type="ECO:0000256" key="1">
    <source>
        <dbReference type="SAM" id="MobiDB-lite"/>
    </source>
</evidence>
<protein>
    <submittedName>
        <fullName evidence="3">VCAN protein</fullName>
    </submittedName>
</protein>
<dbReference type="PANTHER" id="PTHR22801">
    <property type="entry name" value="LITHOSTATHINE"/>
    <property type="match status" value="1"/>
</dbReference>
<feature type="domain" description="C-type lectin" evidence="2">
    <location>
        <begin position="31"/>
        <end position="150"/>
    </location>
</feature>
<dbReference type="SMART" id="SM00034">
    <property type="entry name" value="CLECT"/>
    <property type="match status" value="1"/>
</dbReference>
<dbReference type="OrthoDB" id="6126523at2759"/>
<dbReference type="InterPro" id="IPR016187">
    <property type="entry name" value="CTDL_fold"/>
</dbReference>
<dbReference type="PROSITE" id="PS50041">
    <property type="entry name" value="C_TYPE_LECTIN_2"/>
    <property type="match status" value="1"/>
</dbReference>
<gene>
    <name evidence="3" type="primary">VCAN</name>
    <name evidence="3" type="ORF">BLAG_LOCUS14727</name>
</gene>
<dbReference type="InterPro" id="IPR016186">
    <property type="entry name" value="C-type_lectin-like/link_sf"/>
</dbReference>
<accession>A0A8K0ELL3</accession>
<evidence type="ECO:0000313" key="3">
    <source>
        <dbReference type="EMBL" id="CAH1256308.1"/>
    </source>
</evidence>
<dbReference type="InterPro" id="IPR050801">
    <property type="entry name" value="Ca-Dep_Lectins_ImmuneDev"/>
</dbReference>
<dbReference type="CDD" id="cd00037">
    <property type="entry name" value="CLECT"/>
    <property type="match status" value="1"/>
</dbReference>
<dbReference type="Pfam" id="PF00059">
    <property type="entry name" value="Lectin_C"/>
    <property type="match status" value="1"/>
</dbReference>
<organism evidence="3 4">
    <name type="scientific">Branchiostoma lanceolatum</name>
    <name type="common">Common lancelet</name>
    <name type="synonym">Amphioxus lanceolatum</name>
    <dbReference type="NCBI Taxonomy" id="7740"/>
    <lineage>
        <taxon>Eukaryota</taxon>
        <taxon>Metazoa</taxon>
        <taxon>Chordata</taxon>
        <taxon>Cephalochordata</taxon>
        <taxon>Leptocardii</taxon>
        <taxon>Amphioxiformes</taxon>
        <taxon>Branchiostomatidae</taxon>
        <taxon>Branchiostoma</taxon>
    </lineage>
</organism>
<dbReference type="InterPro" id="IPR001304">
    <property type="entry name" value="C-type_lectin-like"/>
</dbReference>
<sequence>MRASEHSDDTQATPLFPAGTDVTCGQGWYKHGSRCFRFFENKLSYRDAKDLCASHGAHLALPKDREANWLMMQMLRYVGRPDVWIGLTDVEEEGTFVWDDGEELGGFSDWKGDEPNNRAGGSDCVRMIWATKGKTWTDQPCSKYYSVICEKDLEFPSAKFTTLGATGHAGPTSLGDHYRGQDHEKLVTLQNGIQLFTVPETGNYRIKVAGAAAGWGEDTDLSHRGRGALVAGTFELQKVQEGVGFKRYGSAGGGGGTFVTEADDSPLIIAGGGGGGRGLKSHHAECDATTGSSGQAGFGHPLSLTHAGGRDGRGATRDNGYQGDRDGRGATGDKGYPGDRNGRGATGGKDCHHAVGGGGGGGGLWTDGGSMVETCGWDGIKMTHRHRMRSRTRAWANGGRSFGGYAFVNGGQGGRQRGPHAGLVGGFGGGGVGYYGGGGGGGYSGGAMGINEGDTCGGGGGSFNSGRDPSGQDGANNGPGYVVITKILM</sequence>
<evidence type="ECO:0000313" key="4">
    <source>
        <dbReference type="Proteomes" id="UP000838412"/>
    </source>
</evidence>
<evidence type="ECO:0000259" key="2">
    <source>
        <dbReference type="PROSITE" id="PS50041"/>
    </source>
</evidence>
<dbReference type="PANTHER" id="PTHR22801:SF63">
    <property type="entry name" value="C-TYPE LECTIN DOMAIN-CONTAINING PROTEIN"/>
    <property type="match status" value="1"/>
</dbReference>
<proteinExistence type="predicted"/>